<evidence type="ECO:0000259" key="4">
    <source>
        <dbReference type="PROSITE" id="PS50013"/>
    </source>
</evidence>
<dbReference type="VEuPathDB" id="VectorBase:CSON006104"/>
<feature type="compositionally biased region" description="Polar residues" evidence="3">
    <location>
        <begin position="611"/>
        <end position="621"/>
    </location>
</feature>
<feature type="region of interest" description="Disordered" evidence="3">
    <location>
        <begin position="519"/>
        <end position="621"/>
    </location>
</feature>
<dbReference type="EMBL" id="UFQT01000231">
    <property type="protein sequence ID" value="SSX22098.1"/>
    <property type="molecule type" value="Genomic_DNA"/>
</dbReference>
<feature type="compositionally biased region" description="Low complexity" evidence="3">
    <location>
        <begin position="155"/>
        <end position="169"/>
    </location>
</feature>
<proteinExistence type="predicted"/>
<feature type="region of interest" description="Disordered" evidence="3">
    <location>
        <begin position="305"/>
        <end position="363"/>
    </location>
</feature>
<dbReference type="GO" id="GO:0005694">
    <property type="term" value="C:chromosome"/>
    <property type="evidence" value="ECO:0007669"/>
    <property type="project" value="UniProtKB-ARBA"/>
</dbReference>
<evidence type="ECO:0000256" key="1">
    <source>
        <dbReference type="ARBA" id="ARBA00004123"/>
    </source>
</evidence>
<keyword evidence="2" id="KW-0539">Nucleus</keyword>
<evidence type="ECO:0000313" key="5">
    <source>
        <dbReference type="EMBL" id="SSX01718.1"/>
    </source>
</evidence>
<name>A0A336M7T0_CULSO</name>
<evidence type="ECO:0000256" key="2">
    <source>
        <dbReference type="ARBA" id="ARBA00023242"/>
    </source>
</evidence>
<feature type="compositionally biased region" description="Basic and acidic residues" evidence="3">
    <location>
        <begin position="145"/>
        <end position="154"/>
    </location>
</feature>
<dbReference type="InterPro" id="IPR016197">
    <property type="entry name" value="Chromo-like_dom_sf"/>
</dbReference>
<evidence type="ECO:0000313" key="6">
    <source>
        <dbReference type="EMBL" id="SSX22098.1"/>
    </source>
</evidence>
<organism evidence="6">
    <name type="scientific">Culicoides sonorensis</name>
    <name type="common">Biting midge</name>
    <dbReference type="NCBI Taxonomy" id="179676"/>
    <lineage>
        <taxon>Eukaryota</taxon>
        <taxon>Metazoa</taxon>
        <taxon>Ecdysozoa</taxon>
        <taxon>Arthropoda</taxon>
        <taxon>Hexapoda</taxon>
        <taxon>Insecta</taxon>
        <taxon>Pterygota</taxon>
        <taxon>Neoptera</taxon>
        <taxon>Endopterygota</taxon>
        <taxon>Diptera</taxon>
        <taxon>Nematocera</taxon>
        <taxon>Chironomoidea</taxon>
        <taxon>Ceratopogonidae</taxon>
        <taxon>Ceratopogoninae</taxon>
        <taxon>Culicoides</taxon>
        <taxon>Monoculicoides</taxon>
    </lineage>
</organism>
<accession>A0A336M7T0</accession>
<dbReference type="InterPro" id="IPR000953">
    <property type="entry name" value="Chromo/chromo_shadow_dom"/>
</dbReference>
<reference evidence="6" key="2">
    <citation type="submission" date="2018-07" db="EMBL/GenBank/DDBJ databases">
        <authorList>
            <person name="Quirk P.G."/>
            <person name="Krulwich T.A."/>
        </authorList>
    </citation>
    <scope>NUCLEOTIDE SEQUENCE</scope>
</reference>
<feature type="region of interest" description="Disordered" evidence="3">
    <location>
        <begin position="140"/>
        <end position="169"/>
    </location>
</feature>
<comment type="subcellular location">
    <subcellularLocation>
        <location evidence="1">Nucleus</location>
    </subcellularLocation>
</comment>
<feature type="compositionally biased region" description="Acidic residues" evidence="3">
    <location>
        <begin position="349"/>
        <end position="360"/>
    </location>
</feature>
<reference evidence="5" key="1">
    <citation type="submission" date="2018-04" db="EMBL/GenBank/DDBJ databases">
        <authorList>
            <person name="Go L.Y."/>
            <person name="Mitchell J.A."/>
        </authorList>
    </citation>
    <scope>NUCLEOTIDE SEQUENCE</scope>
    <source>
        <tissue evidence="5">Whole organism</tissue>
    </source>
</reference>
<dbReference type="EMBL" id="UFQS01000231">
    <property type="protein sequence ID" value="SSX01718.1"/>
    <property type="molecule type" value="Genomic_DNA"/>
</dbReference>
<dbReference type="Gene3D" id="2.40.50.40">
    <property type="match status" value="1"/>
</dbReference>
<dbReference type="Pfam" id="PF00385">
    <property type="entry name" value="Chromo"/>
    <property type="match status" value="1"/>
</dbReference>
<dbReference type="AlphaFoldDB" id="A0A336M7T0"/>
<feature type="compositionally biased region" description="Basic and acidic residues" evidence="3">
    <location>
        <begin position="574"/>
        <end position="597"/>
    </location>
</feature>
<protein>
    <submittedName>
        <fullName evidence="6">CSON006104 protein</fullName>
    </submittedName>
</protein>
<feature type="domain" description="Chromo" evidence="4">
    <location>
        <begin position="239"/>
        <end position="301"/>
    </location>
</feature>
<evidence type="ECO:0000256" key="3">
    <source>
        <dbReference type="SAM" id="MobiDB-lite"/>
    </source>
</evidence>
<sequence>MTKVEACDVGKHPNLIKKAQSEMTEVDVLVCGKCHAVYHHVENFREHKSKTCKVDSTLRDCRETKPKVWAFLLWKASQISQMESNTINSWNLYKRWIDLDEDVRETWIVAGETIQSFAKTGQAQLQELPVKVTKHVLPDDEVDEDTPKTRKLETQRMPQQVQRPVQKTVSRTIPTTTTRVASPMSPVRNVLQRPGITIRKTEVPVTSPVKTPTVVSKIQPGQIFHAKHYDNETGTLKEHRVEKILAKRFNPRKKLHEYLVKWNNEEQLEANTWEPQTHLDTCMPLLEVFETQLAKQKEARAKLQQAAFDQLKGSPAAQSTPRPTISRPPLRPTQSNVNESTLKRKGLDSDYDTTTEDESSIDSPGIKRIRTESGRVIIRRTVNGATPKSPSAAEVVLTSPKDNKQSGVVKKPGVSVTSPRTESAQVRMLRKGETAESGVVRIVGQKPGGATQIVRQSTASPIVRSGTTVQKVVQKTSPQVNVTKKTVPVPTRAPTTVGRTTVTRITRTEGPKVIEHKVVSRGGQKVTTRVTRKPSSDDEDDGLPDLFPTEIKVPAPNSPERPLTLCPLTGKVLGRAEGEKTPPPEEPPKEEPEEKVEAGTSKQENQEGETELTTADTTIQQVMTNEDGTPLLVTGEDGTIYQVAGKNAEGQTILIAQGADGEQQCMFLAADESLNLLGAEVAEGQTVVEAQEGAPVTQQLTIQTEGEEGQITAEVVQAELPSPGGTRRVVLLLPDGTFMMTEVNDEQYQSLNLVQ</sequence>
<dbReference type="InterPro" id="IPR023779">
    <property type="entry name" value="Chromodomain_CS"/>
</dbReference>
<feature type="region of interest" description="Disordered" evidence="3">
    <location>
        <begin position="402"/>
        <end position="421"/>
    </location>
</feature>
<dbReference type="InterPro" id="IPR023780">
    <property type="entry name" value="Chromo_domain"/>
</dbReference>
<dbReference type="OMA" id="KNANNCA"/>
<gene>
    <name evidence="6" type="primary">CSON006104</name>
</gene>
<dbReference type="GO" id="GO:0005634">
    <property type="term" value="C:nucleus"/>
    <property type="evidence" value="ECO:0007669"/>
    <property type="project" value="UniProtKB-SubCell"/>
</dbReference>
<dbReference type="PROSITE" id="PS50013">
    <property type="entry name" value="CHROMO_2"/>
    <property type="match status" value="1"/>
</dbReference>
<dbReference type="SUPFAM" id="SSF54160">
    <property type="entry name" value="Chromo domain-like"/>
    <property type="match status" value="1"/>
</dbReference>
<dbReference type="PROSITE" id="PS00598">
    <property type="entry name" value="CHROMO_1"/>
    <property type="match status" value="1"/>
</dbReference>
<dbReference type="SMART" id="SM00298">
    <property type="entry name" value="CHROMO"/>
    <property type="match status" value="1"/>
</dbReference>